<dbReference type="EMBL" id="VLKY01000004">
    <property type="protein sequence ID" value="TWI55519.1"/>
    <property type="molecule type" value="Genomic_DNA"/>
</dbReference>
<dbReference type="RefSeq" id="WP_145140166.1">
    <property type="nucleotide sequence ID" value="NZ_VLKY01000004.1"/>
</dbReference>
<sequence length="65" mass="6997">MSHSITLTLLILFSVLLIAGFAKNQHPVGLILLWAGTLGMLSIIILVITRALSVCTPLLAFLHLC</sequence>
<evidence type="ECO:0000313" key="3">
    <source>
        <dbReference type="Proteomes" id="UP000316905"/>
    </source>
</evidence>
<keyword evidence="1" id="KW-0472">Membrane</keyword>
<gene>
    <name evidence="2" type="ORF">IQ22_01443</name>
</gene>
<comment type="caution">
    <text evidence="2">The sequence shown here is derived from an EMBL/GenBank/DDBJ whole genome shotgun (WGS) entry which is preliminary data.</text>
</comment>
<evidence type="ECO:0000313" key="2">
    <source>
        <dbReference type="EMBL" id="TWI55519.1"/>
    </source>
</evidence>
<feature type="transmembrane region" description="Helical" evidence="1">
    <location>
        <begin position="32"/>
        <end position="62"/>
    </location>
</feature>
<organism evidence="2 3">
    <name type="scientific">Pseudomonas duriflava</name>
    <dbReference type="NCBI Taxonomy" id="459528"/>
    <lineage>
        <taxon>Bacteria</taxon>
        <taxon>Pseudomonadati</taxon>
        <taxon>Pseudomonadota</taxon>
        <taxon>Gammaproteobacteria</taxon>
        <taxon>Pseudomonadales</taxon>
        <taxon>Pseudomonadaceae</taxon>
        <taxon>Pseudomonas</taxon>
    </lineage>
</organism>
<keyword evidence="3" id="KW-1185">Reference proteome</keyword>
<dbReference type="Proteomes" id="UP000316905">
    <property type="component" value="Unassembled WGS sequence"/>
</dbReference>
<evidence type="ECO:0000256" key="1">
    <source>
        <dbReference type="SAM" id="Phobius"/>
    </source>
</evidence>
<dbReference type="OrthoDB" id="6945512at2"/>
<protein>
    <submittedName>
        <fullName evidence="2">Uncharacterized protein</fullName>
    </submittedName>
</protein>
<name>A0A562QFM6_9PSED</name>
<accession>A0A562QFM6</accession>
<keyword evidence="1" id="KW-1133">Transmembrane helix</keyword>
<proteinExistence type="predicted"/>
<keyword evidence="1" id="KW-0812">Transmembrane</keyword>
<reference evidence="2 3" key="1">
    <citation type="journal article" date="2015" name="Stand. Genomic Sci.">
        <title>Genomic Encyclopedia of Bacterial and Archaeal Type Strains, Phase III: the genomes of soil and plant-associated and newly described type strains.</title>
        <authorList>
            <person name="Whitman W.B."/>
            <person name="Woyke T."/>
            <person name="Klenk H.P."/>
            <person name="Zhou Y."/>
            <person name="Lilburn T.G."/>
            <person name="Beck B.J."/>
            <person name="De Vos P."/>
            <person name="Vandamme P."/>
            <person name="Eisen J.A."/>
            <person name="Garrity G."/>
            <person name="Hugenholtz P."/>
            <person name="Kyrpides N.C."/>
        </authorList>
    </citation>
    <scope>NUCLEOTIDE SEQUENCE [LARGE SCALE GENOMIC DNA]</scope>
    <source>
        <strain evidence="2 3">CGMCC 1.6858</strain>
    </source>
</reference>
<dbReference type="AlphaFoldDB" id="A0A562QFM6"/>